<feature type="compositionally biased region" description="Low complexity" evidence="1">
    <location>
        <begin position="182"/>
        <end position="200"/>
    </location>
</feature>
<feature type="region of interest" description="Disordered" evidence="1">
    <location>
        <begin position="231"/>
        <end position="347"/>
    </location>
</feature>
<comment type="caution">
    <text evidence="2">The sequence shown here is derived from an EMBL/GenBank/DDBJ whole genome shotgun (WGS) entry which is preliminary data.</text>
</comment>
<feature type="compositionally biased region" description="Polar residues" evidence="1">
    <location>
        <begin position="1"/>
        <end position="12"/>
    </location>
</feature>
<evidence type="ECO:0000313" key="2">
    <source>
        <dbReference type="EMBL" id="OXG26438.1"/>
    </source>
</evidence>
<dbReference type="AlphaFoldDB" id="A0A854QFN0"/>
<gene>
    <name evidence="2" type="ORF">C361_01197</name>
</gene>
<reference evidence="2 3" key="1">
    <citation type="submission" date="2017-06" db="EMBL/GenBank/DDBJ databases">
        <title>Global population genomics of the pathogenic fungus Cryptococcus neoformans var. grubii.</title>
        <authorList>
            <person name="Cuomo C."/>
            <person name="Litvintseva A."/>
            <person name="Chen Y."/>
            <person name="Young S."/>
            <person name="Zeng Q."/>
            <person name="Chapman S."/>
            <person name="Gujja S."/>
            <person name="Saif S."/>
            <person name="Birren B."/>
        </authorList>
    </citation>
    <scope>NUCLEOTIDE SEQUENCE [LARGE SCALE GENOMIC DNA]</scope>
    <source>
        <strain evidence="2 3">Tu259-1</strain>
    </source>
</reference>
<accession>A0A854QFN0</accession>
<evidence type="ECO:0000256" key="1">
    <source>
        <dbReference type="SAM" id="MobiDB-lite"/>
    </source>
</evidence>
<feature type="compositionally biased region" description="Low complexity" evidence="1">
    <location>
        <begin position="293"/>
        <end position="305"/>
    </location>
</feature>
<organism evidence="2 3">
    <name type="scientific">Cryptococcus neoformans Tu259-1</name>
    <dbReference type="NCBI Taxonomy" id="1230072"/>
    <lineage>
        <taxon>Eukaryota</taxon>
        <taxon>Fungi</taxon>
        <taxon>Dikarya</taxon>
        <taxon>Basidiomycota</taxon>
        <taxon>Agaricomycotina</taxon>
        <taxon>Tremellomycetes</taxon>
        <taxon>Tremellales</taxon>
        <taxon>Cryptococcaceae</taxon>
        <taxon>Cryptococcus</taxon>
        <taxon>Cryptococcus neoformans species complex</taxon>
    </lineage>
</organism>
<dbReference type="OrthoDB" id="2574168at2759"/>
<dbReference type="EMBL" id="AMKT01000024">
    <property type="protein sequence ID" value="OXG26438.1"/>
    <property type="molecule type" value="Genomic_DNA"/>
</dbReference>
<feature type="compositionally biased region" description="Basic and acidic residues" evidence="1">
    <location>
        <begin position="110"/>
        <end position="133"/>
    </location>
</feature>
<protein>
    <submittedName>
        <fullName evidence="2">Uncharacterized protein</fullName>
    </submittedName>
</protein>
<feature type="region of interest" description="Disordered" evidence="1">
    <location>
        <begin position="1"/>
        <end position="25"/>
    </location>
</feature>
<feature type="compositionally biased region" description="Basic and acidic residues" evidence="1">
    <location>
        <begin position="153"/>
        <end position="179"/>
    </location>
</feature>
<evidence type="ECO:0000313" key="3">
    <source>
        <dbReference type="Proteomes" id="UP000199727"/>
    </source>
</evidence>
<dbReference type="Proteomes" id="UP000199727">
    <property type="component" value="Unassembled WGS sequence"/>
</dbReference>
<feature type="compositionally biased region" description="Polar residues" evidence="1">
    <location>
        <begin position="136"/>
        <end position="145"/>
    </location>
</feature>
<proteinExistence type="predicted"/>
<feature type="region of interest" description="Disordered" evidence="1">
    <location>
        <begin position="74"/>
        <end position="200"/>
    </location>
</feature>
<sequence>MPSVLSPNNPVSRSYAPLADETNLSVTTSAPVKTIPYNGSVMYNGSNGSVMYGQPALSPMVAASSSLGLDDMQKAGMSMRNDSEETLSPSASRKGKERAKTPTFDSGDLGEVRRGSYKGKERVRDIEEGRIYSEEQLASENSRYPPTNEAEEEERRIQEHLTRLAARDMARRRAARESKQLPSPSTASASPRSSYSVSSAARRPFSFFSSSSKRGSLLGLDSSWIGKKSADVGELPMSRPRSHDEQYMNPYEAQPSFSPAPKASDSPITTSIRSPFADPSPPLPAAIDRSAYRRASVVSVASSGSPHTAYRSPLVSPSSPTDETGFAYGGPTWRGGQAVQQRENVARKGPDRWWHALCAWGDDLDGGHDVPEAGRTNPFE</sequence>
<name>A0A854QFN0_CRYNE</name>